<dbReference type="Proteomes" id="UP001164733">
    <property type="component" value="Chromosome"/>
</dbReference>
<evidence type="ECO:0000313" key="2">
    <source>
        <dbReference type="Proteomes" id="UP001164733"/>
    </source>
</evidence>
<gene>
    <name evidence="1" type="ORF">LL038_09735</name>
</gene>
<dbReference type="EMBL" id="CP086239">
    <property type="protein sequence ID" value="WAG62490.1"/>
    <property type="molecule type" value="Genomic_DNA"/>
</dbReference>
<dbReference type="AlphaFoldDB" id="A0AA47ELW2"/>
<reference evidence="1" key="1">
    <citation type="submission" date="2021-11" db="EMBL/GenBank/DDBJ databases">
        <title>Clostridia strains as spoilage organisms.</title>
        <authorList>
            <person name="Wambui J."/>
            <person name="Stevens M.J.A."/>
            <person name="Stephan R."/>
        </authorList>
    </citation>
    <scope>NUCLEOTIDE SEQUENCE</scope>
    <source>
        <strain evidence="1">CF009</strain>
    </source>
</reference>
<dbReference type="RefSeq" id="WP_216126206.1">
    <property type="nucleotide sequence ID" value="NZ_CP086239.1"/>
</dbReference>
<name>A0AA47ELW2_9CLOT</name>
<evidence type="ECO:0000313" key="1">
    <source>
        <dbReference type="EMBL" id="WAG62490.1"/>
    </source>
</evidence>
<accession>A0AA47ELW2</accession>
<sequence length="50" mass="5827">MEYVGIIGVGNAATVYEWEEYKVIKLFYQGYSKDAVEREFHNAKLKIIVI</sequence>
<proteinExistence type="predicted"/>
<protein>
    <submittedName>
        <fullName evidence="1">Uncharacterized protein</fullName>
    </submittedName>
</protein>
<organism evidence="1 2">
    <name type="scientific">Clostridium estertheticum</name>
    <dbReference type="NCBI Taxonomy" id="238834"/>
    <lineage>
        <taxon>Bacteria</taxon>
        <taxon>Bacillati</taxon>
        <taxon>Bacillota</taxon>
        <taxon>Clostridia</taxon>
        <taxon>Eubacteriales</taxon>
        <taxon>Clostridiaceae</taxon>
        <taxon>Clostridium</taxon>
    </lineage>
</organism>